<evidence type="ECO:0000256" key="1">
    <source>
        <dbReference type="ARBA" id="ARBA00022801"/>
    </source>
</evidence>
<feature type="active site" description="Proton donor" evidence="2">
    <location>
        <position position="72"/>
    </location>
</feature>
<name>A0AB39VVU2_9GAMM</name>
<comment type="catalytic activity">
    <reaction evidence="2">
        <text>N(4)-acetylcytidine + H2O = cytidine + acetate + H(+)</text>
        <dbReference type="Rhea" id="RHEA:62932"/>
        <dbReference type="ChEBI" id="CHEBI:15377"/>
        <dbReference type="ChEBI" id="CHEBI:15378"/>
        <dbReference type="ChEBI" id="CHEBI:17562"/>
        <dbReference type="ChEBI" id="CHEBI:30089"/>
        <dbReference type="ChEBI" id="CHEBI:70989"/>
        <dbReference type="EC" id="3.5.1.135"/>
    </reaction>
</comment>
<dbReference type="AlphaFoldDB" id="A0AB39VVU2"/>
<comment type="catalytic activity">
    <reaction evidence="2">
        <text>N(4)-acetylcytosine + H2O = cytosine + acetate + H(+)</text>
        <dbReference type="Rhea" id="RHEA:62940"/>
        <dbReference type="ChEBI" id="CHEBI:15377"/>
        <dbReference type="ChEBI" id="CHEBI:15378"/>
        <dbReference type="ChEBI" id="CHEBI:16040"/>
        <dbReference type="ChEBI" id="CHEBI:30089"/>
        <dbReference type="ChEBI" id="CHEBI:146134"/>
        <dbReference type="EC" id="3.5.1.135"/>
    </reaction>
</comment>
<comment type="function">
    <text evidence="2">Catalyzes the hydrolysis of N(4)-acetylcytidine (ac4C).</text>
</comment>
<dbReference type="SUPFAM" id="SSF88697">
    <property type="entry name" value="PUA domain-like"/>
    <property type="match status" value="1"/>
</dbReference>
<organism evidence="4">
    <name type="scientific">Rouxiella sp. WC2420</name>
    <dbReference type="NCBI Taxonomy" id="3234145"/>
    <lineage>
        <taxon>Bacteria</taxon>
        <taxon>Pseudomonadati</taxon>
        <taxon>Pseudomonadota</taxon>
        <taxon>Gammaproteobacteria</taxon>
        <taxon>Enterobacterales</taxon>
        <taxon>Yersiniaceae</taxon>
        <taxon>Rouxiella</taxon>
    </lineage>
</organism>
<dbReference type="Gene3D" id="2.30.130.30">
    <property type="entry name" value="Hypothetical protein"/>
    <property type="match status" value="1"/>
</dbReference>
<evidence type="ECO:0000259" key="3">
    <source>
        <dbReference type="SMART" id="SM01022"/>
    </source>
</evidence>
<feature type="active site" description="Nucleophile" evidence="2">
    <location>
        <position position="22"/>
    </location>
</feature>
<keyword evidence="1 2" id="KW-0378">Hydrolase</keyword>
<dbReference type="PANTHER" id="PTHR38088">
    <property type="entry name" value="UCP029143 FAMILY PROTEIN"/>
    <property type="match status" value="1"/>
</dbReference>
<feature type="domain" description="ASCH" evidence="3">
    <location>
        <begin position="4"/>
        <end position="102"/>
    </location>
</feature>
<dbReference type="InterPro" id="IPR008314">
    <property type="entry name" value="AC4CH"/>
</dbReference>
<dbReference type="InterPro" id="IPR007374">
    <property type="entry name" value="ASCH_domain"/>
</dbReference>
<protein>
    <recommendedName>
        <fullName evidence="2">N(4)-acetylcytidine amidohydrolase</fullName>
        <shortName evidence="2">ac4C amidohydrolase</shortName>
        <ecNumber evidence="2">3.5.1.135</ecNumber>
    </recommendedName>
</protein>
<dbReference type="InterPro" id="IPR015947">
    <property type="entry name" value="PUA-like_sf"/>
</dbReference>
<evidence type="ECO:0000313" key="4">
    <source>
        <dbReference type="EMBL" id="XDU74690.1"/>
    </source>
</evidence>
<dbReference type="NCBIfam" id="NF003443">
    <property type="entry name" value="PRK04980.1"/>
    <property type="match status" value="1"/>
</dbReference>
<reference evidence="4" key="1">
    <citation type="submission" date="2024-07" db="EMBL/GenBank/DDBJ databases">
        <authorList>
            <person name="Biller S.J."/>
        </authorList>
    </citation>
    <scope>NUCLEOTIDE SEQUENCE</scope>
    <source>
        <strain evidence="4">WC2420</strain>
    </source>
</reference>
<dbReference type="SMART" id="SM01022">
    <property type="entry name" value="ASCH"/>
    <property type="match status" value="1"/>
</dbReference>
<dbReference type="EMBL" id="CP165628">
    <property type="protein sequence ID" value="XDU74690.1"/>
    <property type="molecule type" value="Genomic_DNA"/>
</dbReference>
<sequence>MKNITFFSRFEADILAGRKTITLREKSDADYLAGDKVSVARYEDNHFFCHLKVISVTPIMYDQLTDAEARQENMTLAELKAVIAEIYPGITELYKIEFTLCQSSS</sequence>
<feature type="active site" description="Proton acceptor" evidence="2">
    <location>
        <position position="19"/>
    </location>
</feature>
<proteinExistence type="inferred from homology"/>
<evidence type="ECO:0000256" key="2">
    <source>
        <dbReference type="HAMAP-Rule" id="MF_00684"/>
    </source>
</evidence>
<dbReference type="PANTHER" id="PTHR38088:SF2">
    <property type="entry name" value="UCP029143 FAMILY PROTEIN"/>
    <property type="match status" value="1"/>
</dbReference>
<dbReference type="RefSeq" id="WP_009637220.1">
    <property type="nucleotide sequence ID" value="NZ_CP165628.1"/>
</dbReference>
<accession>A0AB39VVU2</accession>
<dbReference type="HAMAP" id="MF_00684">
    <property type="entry name" value="ac4C_amidohydr"/>
    <property type="match status" value="1"/>
</dbReference>
<dbReference type="GO" id="GO:0016813">
    <property type="term" value="F:hydrolase activity, acting on carbon-nitrogen (but not peptide) bonds, in linear amidines"/>
    <property type="evidence" value="ECO:0007669"/>
    <property type="project" value="UniProtKB-UniRule"/>
</dbReference>
<dbReference type="Pfam" id="PF04266">
    <property type="entry name" value="ASCH"/>
    <property type="match status" value="1"/>
</dbReference>
<dbReference type="GO" id="GO:0005829">
    <property type="term" value="C:cytosol"/>
    <property type="evidence" value="ECO:0007669"/>
    <property type="project" value="TreeGrafter"/>
</dbReference>
<gene>
    <name evidence="4" type="primary">yqfB</name>
    <name evidence="4" type="ORF">AB3G37_11670</name>
</gene>
<dbReference type="CDD" id="cd06552">
    <property type="entry name" value="ASCH_yqfb_like"/>
    <property type="match status" value="1"/>
</dbReference>
<dbReference type="PIRSF" id="PIRSF029143">
    <property type="entry name" value="UCP029143"/>
    <property type="match status" value="1"/>
</dbReference>
<dbReference type="EC" id="3.5.1.135" evidence="2"/>
<comment type="catalytic activity">
    <reaction evidence="2">
        <text>N(4)-acetyl-2'-deoxycytidine + H2O = 2'-deoxycytidine + acetate + H(+)</text>
        <dbReference type="Rhea" id="RHEA:62936"/>
        <dbReference type="ChEBI" id="CHEBI:15377"/>
        <dbReference type="ChEBI" id="CHEBI:15378"/>
        <dbReference type="ChEBI" id="CHEBI:15698"/>
        <dbReference type="ChEBI" id="CHEBI:30089"/>
        <dbReference type="ChEBI" id="CHEBI:146133"/>
        <dbReference type="EC" id="3.5.1.135"/>
    </reaction>
</comment>
<comment type="similarity">
    <text evidence="2">Belongs to the N(4)-acetylcytidine amidohydrolase family.</text>
</comment>